<proteinExistence type="predicted"/>
<sequence length="1134" mass="122128">MWEILSGLRARAEERRKGQGLRFSQAQVEKELRTSSASPCARGFSQKRISDWAPRDASAFKLPQSASDDRVVALAALWAKWANEPAPGRELQNLLEKARDEQVRERRIPPEKQTAATTVLSLTAEQLEVHSAPLPMTQDRTLPALSPYLTRELDYALQDRLREVLTGGASALLVLTGESSTGKTRALYQAVVELAPDKTLLRPATARDLLSLMADGGVHPGTILWLNEFQRILYDSEGEQAAAGLRLFLDRQPGVAAVATLWQDPYWRELTAQGKPRDPYPHARALLVGAHTHRIRVPSELSHEERAQWRELAVAHRDDRLAYAERAGVLDGRIVQHLSGGPELLDAYLSGPGDHFTRHEHALITAALDANRLGHTEPLPVSLLAEAADGSLAPHHRAAQEDWAAPVLEALTHGERIDGTRTDIRCTLSPLRARRDAAGDLPLYEPTDYLRQHIPSVRADQAGSAALWEALCRHTADVADLERLQDAAWKRGLFRYAADLDRRAAIAGSGDALIRILERTATHPDADLIAHWATAQADLSQAQHVDRLFDRLSAAGAQEAIDTLAHRLIAQTDPADATAVGILATRLSAKGVSLGVIQSLVDSLVCQADEISPGALALALPNLRGVSTDVAFRSLAQRTADDLDPADAWAASTLIRALDAADAYDLLETFAARIAAEAPRIDPDKLPSLMAALWHAGAKVAVHSLIALDPAIRVGLNNAATVLCLLGILRAAEADDAVRTLLNRAPAWHVDLVAKADDIESSVCGLLDAFREMGAMGEFAVLADRASAHMSLEDPGSVTALLELLRSADHEEALSALLRRDLAGHVSSEDSRMVQSLLIALRNAGATEMFEAVAMKLVDDVDLRESEWIEEVTKVLLAVDAERAIDGLVTRAKAEANTGHELLSVLALSEAGAQEAARRLAMYHVAVTDSTELDEISLLAWYCQAAHAPDAVRKLLDQGLVDRADIGSSWEPDACAVLLEAIGAVEGEEAARAFADRAAAGIDLDDTMGIAYLLNAMTVAGLSNPRDVLVRRAAAGASLGHINSVANLLEALMEAGADDAIQDLLLREPASQVDLSWGTSTCEALLSALRKAGSPQAEDFARRARAAGGLPVDSFLPYGLETDGSPSAQWSWGW</sequence>
<gene>
    <name evidence="1" type="ORF">ACFPH6_06840</name>
</gene>
<keyword evidence="2" id="KW-1185">Reference proteome</keyword>
<dbReference type="RefSeq" id="WP_386338799.1">
    <property type="nucleotide sequence ID" value="NZ_JBHSFG010000013.1"/>
</dbReference>
<dbReference type="EMBL" id="JBHSFG010000013">
    <property type="protein sequence ID" value="MFC4464283.1"/>
    <property type="molecule type" value="Genomic_DNA"/>
</dbReference>
<organism evidence="1 2">
    <name type="scientific">Streptomyces xiangluensis</name>
    <dbReference type="NCBI Taxonomy" id="2665720"/>
    <lineage>
        <taxon>Bacteria</taxon>
        <taxon>Bacillati</taxon>
        <taxon>Actinomycetota</taxon>
        <taxon>Actinomycetes</taxon>
        <taxon>Kitasatosporales</taxon>
        <taxon>Streptomycetaceae</taxon>
        <taxon>Streptomyces</taxon>
    </lineage>
</organism>
<evidence type="ECO:0000313" key="2">
    <source>
        <dbReference type="Proteomes" id="UP001596012"/>
    </source>
</evidence>
<dbReference type="Proteomes" id="UP001596012">
    <property type="component" value="Unassembled WGS sequence"/>
</dbReference>
<reference evidence="2" key="1">
    <citation type="journal article" date="2019" name="Int. J. Syst. Evol. Microbiol.">
        <title>The Global Catalogue of Microorganisms (GCM) 10K type strain sequencing project: providing services to taxonomists for standard genome sequencing and annotation.</title>
        <authorList>
            <consortium name="The Broad Institute Genomics Platform"/>
            <consortium name="The Broad Institute Genome Sequencing Center for Infectious Disease"/>
            <person name="Wu L."/>
            <person name="Ma J."/>
        </authorList>
    </citation>
    <scope>NUCLEOTIDE SEQUENCE [LARGE SCALE GENOMIC DNA]</scope>
    <source>
        <strain evidence="2">DT43</strain>
    </source>
</reference>
<comment type="caution">
    <text evidence="1">The sequence shown here is derived from an EMBL/GenBank/DDBJ whole genome shotgun (WGS) entry which is preliminary data.</text>
</comment>
<accession>A0ABV8YKH2</accession>
<evidence type="ECO:0000313" key="1">
    <source>
        <dbReference type="EMBL" id="MFC4464283.1"/>
    </source>
</evidence>
<name>A0ABV8YKH2_9ACTN</name>
<protein>
    <submittedName>
        <fullName evidence="1">Uncharacterized protein</fullName>
    </submittedName>
</protein>